<dbReference type="RefSeq" id="WP_142661091.1">
    <property type="nucleotide sequence ID" value="NZ_CABFVA020000133.1"/>
</dbReference>
<evidence type="ECO:0000256" key="1">
    <source>
        <dbReference type="ARBA" id="ARBA00008007"/>
    </source>
</evidence>
<name>A0A5E6MK30_9BACT</name>
<protein>
    <recommendedName>
        <fullName evidence="4">Orotate phosphoribosyltransferase</fullName>
    </recommendedName>
</protein>
<dbReference type="EMBL" id="CABFVA020000133">
    <property type="protein sequence ID" value="VVM08336.1"/>
    <property type="molecule type" value="Genomic_DNA"/>
</dbReference>
<dbReference type="PANTHER" id="PTHR47505:SF1">
    <property type="entry name" value="DNA UTILIZATION PROTEIN YHGH"/>
    <property type="match status" value="1"/>
</dbReference>
<accession>A0A5E6MK30</accession>
<evidence type="ECO:0000313" key="3">
    <source>
        <dbReference type="Proteomes" id="UP000334923"/>
    </source>
</evidence>
<reference evidence="2 3" key="1">
    <citation type="submission" date="2019-09" db="EMBL/GenBank/DDBJ databases">
        <authorList>
            <person name="Cremers G."/>
        </authorList>
    </citation>
    <scope>NUCLEOTIDE SEQUENCE [LARGE SCALE GENOMIC DNA]</scope>
    <source>
        <strain evidence="2">4A</strain>
    </source>
</reference>
<dbReference type="InterPro" id="IPR029057">
    <property type="entry name" value="PRTase-like"/>
</dbReference>
<dbReference type="InterPro" id="IPR051910">
    <property type="entry name" value="ComF/GntX_DNA_util-trans"/>
</dbReference>
<dbReference type="Gene3D" id="3.40.50.2020">
    <property type="match status" value="1"/>
</dbReference>
<keyword evidence="3" id="KW-1185">Reference proteome</keyword>
<dbReference type="Proteomes" id="UP000334923">
    <property type="component" value="Unassembled WGS sequence"/>
</dbReference>
<dbReference type="SUPFAM" id="SSF53271">
    <property type="entry name" value="PRTase-like"/>
    <property type="match status" value="1"/>
</dbReference>
<dbReference type="OrthoDB" id="9779910at2"/>
<proteinExistence type="inferred from homology"/>
<evidence type="ECO:0000313" key="2">
    <source>
        <dbReference type="EMBL" id="VVM08336.1"/>
    </source>
</evidence>
<dbReference type="InterPro" id="IPR000836">
    <property type="entry name" value="PRTase_dom"/>
</dbReference>
<comment type="similarity">
    <text evidence="1">Belongs to the ComF/GntX family.</text>
</comment>
<sequence>MDRLWTASAWTNRLAGDLLDLLFPPRAEEGPLREHLPPFCVRCCAPGFLLCPRCQETPPSFLWARAPYRYSGAVKRAVLQLKYGKQIDRIPWLAELLEIGFRTYAATFPWDALIPIPLHPVRERSRGFNQAEEIARLLGKRQGIPVQKALLRVRPTPPQAALPRDERSINLEGAFRPQRNFDLVGKNLLLVDDVITTGATVRECAARLSESGAGLVCVLAVARS</sequence>
<gene>
    <name evidence="2" type="ORF">MAMT_02291</name>
</gene>
<dbReference type="AlphaFoldDB" id="A0A5E6MK30"/>
<evidence type="ECO:0008006" key="4">
    <source>
        <dbReference type="Google" id="ProtNLM"/>
    </source>
</evidence>
<organism evidence="2 3">
    <name type="scientific">Methylacidimicrobium tartarophylax</name>
    <dbReference type="NCBI Taxonomy" id="1041768"/>
    <lineage>
        <taxon>Bacteria</taxon>
        <taxon>Pseudomonadati</taxon>
        <taxon>Verrucomicrobiota</taxon>
        <taxon>Methylacidimicrobium</taxon>
    </lineage>
</organism>
<dbReference type="PANTHER" id="PTHR47505">
    <property type="entry name" value="DNA UTILIZATION PROTEIN YHGH"/>
    <property type="match status" value="1"/>
</dbReference>
<dbReference type="CDD" id="cd06223">
    <property type="entry name" value="PRTases_typeI"/>
    <property type="match status" value="1"/>
</dbReference>